<name>A0A3F3H259_9LACO</name>
<dbReference type="AlphaFoldDB" id="A0A3F3H259"/>
<accession>A0A3F3H259</accession>
<evidence type="ECO:0000313" key="1">
    <source>
        <dbReference type="EMBL" id="GAP05061.1"/>
    </source>
</evidence>
<gene>
    <name evidence="1" type="ORF">FTRO_0330020</name>
</gene>
<dbReference type="EMBL" id="DF968110">
    <property type="protein sequence ID" value="GAP05061.1"/>
    <property type="molecule type" value="Genomic_DNA"/>
</dbReference>
<protein>
    <submittedName>
        <fullName evidence="1">Uncharacterized protein</fullName>
    </submittedName>
</protein>
<reference evidence="1" key="1">
    <citation type="journal article" date="2015" name="BMC Genomics">
        <title>Comparative genomics of Fructobacillus spp. and Leuconostoc spp. reveals niche-specific evolution of Fructobacillus spp.</title>
        <authorList>
            <person name="Endo A."/>
            <person name="Tanizawa Y."/>
            <person name="Tanaka N."/>
            <person name="Maeno S."/>
            <person name="Kumar H."/>
            <person name="Shiwa Y."/>
            <person name="Okada S."/>
            <person name="Yoshikawa H."/>
            <person name="Dicks L."/>
            <person name="Nakagawa J."/>
            <person name="Arita M."/>
        </authorList>
    </citation>
    <scope>NUCLEOTIDE SEQUENCE [LARGE SCALE GENOMIC DNA]</scope>
    <source>
        <strain evidence="1">F214-1</strain>
    </source>
</reference>
<proteinExistence type="predicted"/>
<organism evidence="1">
    <name type="scientific">Fructobacillus tropaeoli</name>
    <dbReference type="NCBI Taxonomy" id="709323"/>
    <lineage>
        <taxon>Bacteria</taxon>
        <taxon>Bacillati</taxon>
        <taxon>Bacillota</taxon>
        <taxon>Bacilli</taxon>
        <taxon>Lactobacillales</taxon>
        <taxon>Lactobacillaceae</taxon>
        <taxon>Fructobacillus</taxon>
    </lineage>
</organism>
<dbReference type="Proteomes" id="UP000064514">
    <property type="component" value="Unassembled WGS sequence"/>
</dbReference>
<sequence length="69" mass="7843">MGFFIVFLAKNKNQPVRQAGPYCHMEVGHGDPNRLIVSVIVTISQRLNQNSRKVEKSREISTLHNIVLL</sequence>